<feature type="region of interest" description="Disordered" evidence="1">
    <location>
        <begin position="73"/>
        <end position="93"/>
    </location>
</feature>
<proteinExistence type="predicted"/>
<dbReference type="WBParaSite" id="PSAMB.scaffold3640size17470.g22086.t1">
    <property type="protein sequence ID" value="PSAMB.scaffold3640size17470.g22086.t1"/>
    <property type="gene ID" value="PSAMB.scaffold3640size17470.g22086"/>
</dbReference>
<organism evidence="2 3">
    <name type="scientific">Plectus sambesii</name>
    <dbReference type="NCBI Taxonomy" id="2011161"/>
    <lineage>
        <taxon>Eukaryota</taxon>
        <taxon>Metazoa</taxon>
        <taxon>Ecdysozoa</taxon>
        <taxon>Nematoda</taxon>
        <taxon>Chromadorea</taxon>
        <taxon>Plectida</taxon>
        <taxon>Plectina</taxon>
        <taxon>Plectoidea</taxon>
        <taxon>Plectidae</taxon>
        <taxon>Plectus</taxon>
    </lineage>
</organism>
<accession>A0A914WDW6</accession>
<evidence type="ECO:0000256" key="1">
    <source>
        <dbReference type="SAM" id="MobiDB-lite"/>
    </source>
</evidence>
<dbReference type="Proteomes" id="UP000887566">
    <property type="component" value="Unplaced"/>
</dbReference>
<evidence type="ECO:0000313" key="3">
    <source>
        <dbReference type="WBParaSite" id="PSAMB.scaffold3640size17470.g22086.t1"/>
    </source>
</evidence>
<name>A0A914WDW6_9BILA</name>
<sequence>MMLPSRRWSVVNKLNRKPNPVLTKGVGGPTEVGPPALQSLDIDATSPLNNQLSHAPTTATCWSGNLLTVRSPPSIREQEQKSLTAGIRPAFSG</sequence>
<evidence type="ECO:0000313" key="2">
    <source>
        <dbReference type="Proteomes" id="UP000887566"/>
    </source>
</evidence>
<keyword evidence="2" id="KW-1185">Reference proteome</keyword>
<reference evidence="3" key="1">
    <citation type="submission" date="2022-11" db="UniProtKB">
        <authorList>
            <consortium name="WormBaseParasite"/>
        </authorList>
    </citation>
    <scope>IDENTIFICATION</scope>
</reference>
<protein>
    <submittedName>
        <fullName evidence="3">Uncharacterized protein</fullName>
    </submittedName>
</protein>
<dbReference type="AlphaFoldDB" id="A0A914WDW6"/>